<protein>
    <submittedName>
        <fullName evidence="2">Virulence factor family protein</fullName>
    </submittedName>
</protein>
<dbReference type="SUPFAM" id="SSF53474">
    <property type="entry name" value="alpha/beta-Hydrolases"/>
    <property type="match status" value="1"/>
</dbReference>
<dbReference type="PIRSF" id="PIRSF029063">
    <property type="entry name" value="IV_sec_VirJ"/>
    <property type="match status" value="1"/>
</dbReference>
<dbReference type="InterPro" id="IPR010333">
    <property type="entry name" value="VirJ"/>
</dbReference>
<dbReference type="RefSeq" id="WP_127029085.1">
    <property type="nucleotide sequence ID" value="NZ_RYFG02000100.1"/>
</dbReference>
<reference evidence="2 3" key="1">
    <citation type="journal article" date="2019" name="Antonie Van Leeuwenhoek">
        <title>Description of 'Ca. Methylobacter oryzae' KRF1, a novel species from the environmentally important Methylobacter clade 2.</title>
        <authorList>
            <person name="Khatri K."/>
            <person name="Mohite J.A."/>
            <person name="Pandit P.S."/>
            <person name="Bahulikar R."/>
            <person name="Rahalkar M.C."/>
        </authorList>
    </citation>
    <scope>NUCLEOTIDE SEQUENCE [LARGE SCALE GENOMIC DNA]</scope>
    <source>
        <strain evidence="2 3">KRF1</strain>
    </source>
</reference>
<name>A0ABY3C9J5_9GAMM</name>
<evidence type="ECO:0000259" key="1">
    <source>
        <dbReference type="Pfam" id="PF06057"/>
    </source>
</evidence>
<proteinExistence type="predicted"/>
<dbReference type="InterPro" id="IPR029058">
    <property type="entry name" value="AB_hydrolase_fold"/>
</dbReference>
<dbReference type="InterPro" id="IPR011225">
    <property type="entry name" value="IV_sec_VirJ"/>
</dbReference>
<organism evidence="2 3">
    <name type="scientific">Candidatus Methylobacter oryzae</name>
    <dbReference type="NCBI Taxonomy" id="2497749"/>
    <lineage>
        <taxon>Bacteria</taxon>
        <taxon>Pseudomonadati</taxon>
        <taxon>Pseudomonadota</taxon>
        <taxon>Gammaproteobacteria</taxon>
        <taxon>Methylococcales</taxon>
        <taxon>Methylococcaceae</taxon>
        <taxon>Methylobacter</taxon>
    </lineage>
</organism>
<gene>
    <name evidence="2" type="ORF">EKO24_012270</name>
</gene>
<evidence type="ECO:0000313" key="2">
    <source>
        <dbReference type="EMBL" id="TRW94219.1"/>
    </source>
</evidence>
<dbReference type="Gene3D" id="3.40.50.1820">
    <property type="entry name" value="alpha/beta hydrolase"/>
    <property type="match status" value="1"/>
</dbReference>
<sequence>MKIKKVLLVCLPLIAVALGVVWVKHGHPPILQESITTENFGDMVITEPLWGSQGQALVFADTKKFPANVLGAHLAGAGVTAAVVDSGPFLTGFNAESGQCLDDQWVETSIEALVKKMPTSSAGQLIIAGIADGALVPFVNAQSDSTSQATNLSIGFSVVLPDQLVLCPPLFSHYRNGQHVLVSSPDLEGSWRSVWSDQPPAETAVFIRSLGNVDTRIAAYDTPLDQLLVDEVKMALGNSGQSPPAMPVVEVPAAKSADKVTVFYSGDGGWRDLDRTVAGEMAAMNYPVVGVDVLRYFWERKSPEQAAADLSATMAYYRKNWGIKSFVLAGYSFGADILPAIYNRLPPQDKDSVALLALIALADSADFEIHVSGWLGQNSSGHPVAPELARIPKNKILCIYGKEEKAETACTGLSDSEAKILELPGGHHFDQDYPKLTRQILDVYRQHGIN</sequence>
<dbReference type="EMBL" id="RYFG02000100">
    <property type="protein sequence ID" value="TRW94219.1"/>
    <property type="molecule type" value="Genomic_DNA"/>
</dbReference>
<comment type="caution">
    <text evidence="2">The sequence shown here is derived from an EMBL/GenBank/DDBJ whole genome shotgun (WGS) entry which is preliminary data.</text>
</comment>
<keyword evidence="3" id="KW-1185">Reference proteome</keyword>
<dbReference type="Pfam" id="PF06057">
    <property type="entry name" value="VirJ"/>
    <property type="match status" value="1"/>
</dbReference>
<feature type="domain" description="Bacterial virulence" evidence="1">
    <location>
        <begin position="258"/>
        <end position="445"/>
    </location>
</feature>
<evidence type="ECO:0000313" key="3">
    <source>
        <dbReference type="Proteomes" id="UP000733744"/>
    </source>
</evidence>
<dbReference type="Proteomes" id="UP000733744">
    <property type="component" value="Unassembled WGS sequence"/>
</dbReference>
<accession>A0ABY3C9J5</accession>